<evidence type="ECO:0000259" key="6">
    <source>
        <dbReference type="PROSITE" id="PS51462"/>
    </source>
</evidence>
<dbReference type="InterPro" id="IPR015797">
    <property type="entry name" value="NUDIX_hydrolase-like_dom_sf"/>
</dbReference>
<dbReference type="PROSITE" id="PS00893">
    <property type="entry name" value="NUDIX_BOX"/>
    <property type="match status" value="1"/>
</dbReference>
<keyword evidence="4" id="KW-0378">Hydrolase</keyword>
<sequence length="149" mass="17389">MSLITAAGIVIYRIINGSYEYLLLQASYPPYHWTPPKGHVDQGEDEWTTALRETQEESGILPHQIKVHKDFTETLKYEIVKSRYEKEITMQKTVKYWLARLIDDSSVKLSSEHQNMEWANIDRAIELVVFSDIASLFRKVDNFLKSHSQ</sequence>
<dbReference type="InterPro" id="IPR003565">
    <property type="entry name" value="Tetra_PHTase"/>
</dbReference>
<dbReference type="InterPro" id="IPR051325">
    <property type="entry name" value="Nudix_hydrolase_domain"/>
</dbReference>
<dbReference type="GO" id="GO:0000166">
    <property type="term" value="F:nucleotide binding"/>
    <property type="evidence" value="ECO:0007669"/>
    <property type="project" value="UniProtKB-KW"/>
</dbReference>
<dbReference type="Proteomes" id="UP000274756">
    <property type="component" value="Unassembled WGS sequence"/>
</dbReference>
<name>A0A0N4U106_DRAME</name>
<evidence type="ECO:0000313" key="10">
    <source>
        <dbReference type="WBParaSite" id="DME_0000025701-mRNA-1"/>
    </source>
</evidence>
<reference evidence="10" key="1">
    <citation type="submission" date="2017-02" db="UniProtKB">
        <authorList>
            <consortium name="WormBaseParasite"/>
        </authorList>
    </citation>
    <scope>IDENTIFICATION</scope>
</reference>
<dbReference type="Pfam" id="PF00293">
    <property type="entry name" value="NUDIX"/>
    <property type="match status" value="1"/>
</dbReference>
<dbReference type="PANTHER" id="PTHR21340:SF0">
    <property type="entry name" value="BIS(5'-NUCLEOSYL)-TETRAPHOSPHATASE [ASYMMETRICAL]"/>
    <property type="match status" value="1"/>
</dbReference>
<dbReference type="Gene3D" id="3.90.79.10">
    <property type="entry name" value="Nucleoside Triphosphate Pyrophosphohydrolase"/>
    <property type="match status" value="1"/>
</dbReference>
<dbReference type="Proteomes" id="UP000038040">
    <property type="component" value="Unplaced"/>
</dbReference>
<dbReference type="WBParaSite" id="DME_0000025701-mRNA-1">
    <property type="protein sequence ID" value="DME_0000025701-mRNA-1"/>
    <property type="gene ID" value="DME_0000025701"/>
</dbReference>
<evidence type="ECO:0000313" key="8">
    <source>
        <dbReference type="Proteomes" id="UP000038040"/>
    </source>
</evidence>
<evidence type="ECO:0000256" key="5">
    <source>
        <dbReference type="ARBA" id="ARBA00032644"/>
    </source>
</evidence>
<dbReference type="GO" id="GO:0004081">
    <property type="term" value="F:bis(5'-nucleosyl)-tetraphosphatase (asymmetrical) activity"/>
    <property type="evidence" value="ECO:0007669"/>
    <property type="project" value="TreeGrafter"/>
</dbReference>
<keyword evidence="9" id="KW-1185">Reference proteome</keyword>
<gene>
    <name evidence="7" type="ORF">DME_LOCUS4617</name>
</gene>
<organism evidence="8 10">
    <name type="scientific">Dracunculus medinensis</name>
    <name type="common">Guinea worm</name>
    <dbReference type="NCBI Taxonomy" id="318479"/>
    <lineage>
        <taxon>Eukaryota</taxon>
        <taxon>Metazoa</taxon>
        <taxon>Ecdysozoa</taxon>
        <taxon>Nematoda</taxon>
        <taxon>Chromadorea</taxon>
        <taxon>Rhabditida</taxon>
        <taxon>Spirurina</taxon>
        <taxon>Dracunculoidea</taxon>
        <taxon>Dracunculidae</taxon>
        <taxon>Dracunculus</taxon>
    </lineage>
</organism>
<evidence type="ECO:0000313" key="7">
    <source>
        <dbReference type="EMBL" id="VDN54644.1"/>
    </source>
</evidence>
<dbReference type="OrthoDB" id="276276at2759"/>
<comment type="similarity">
    <text evidence="1">Belongs to the Nudix hydrolase family.</text>
</comment>
<dbReference type="GO" id="GO:0006754">
    <property type="term" value="P:ATP biosynthetic process"/>
    <property type="evidence" value="ECO:0007669"/>
    <property type="project" value="TreeGrafter"/>
</dbReference>
<dbReference type="PANTHER" id="PTHR21340">
    <property type="entry name" value="DIADENOSINE 5,5-P1,P4-TETRAPHOSPHATE PYROPHOSPHOHYDROLASE MUTT"/>
    <property type="match status" value="1"/>
</dbReference>
<dbReference type="InterPro" id="IPR020084">
    <property type="entry name" value="NUDIX_hydrolase_CS"/>
</dbReference>
<proteinExistence type="inferred from homology"/>
<reference evidence="7 9" key="2">
    <citation type="submission" date="2018-11" db="EMBL/GenBank/DDBJ databases">
        <authorList>
            <consortium name="Pathogen Informatics"/>
        </authorList>
    </citation>
    <scope>NUCLEOTIDE SEQUENCE [LARGE SCALE GENOMIC DNA]</scope>
</reference>
<dbReference type="AlphaFoldDB" id="A0A0N4U106"/>
<dbReference type="GO" id="GO:0006167">
    <property type="term" value="P:AMP biosynthetic process"/>
    <property type="evidence" value="ECO:0007669"/>
    <property type="project" value="TreeGrafter"/>
</dbReference>
<evidence type="ECO:0000256" key="4">
    <source>
        <dbReference type="ARBA" id="ARBA00022801"/>
    </source>
</evidence>
<dbReference type="CDD" id="cd03428">
    <property type="entry name" value="NUDIX_Ap4A_Nudt2"/>
    <property type="match status" value="1"/>
</dbReference>
<evidence type="ECO:0000313" key="9">
    <source>
        <dbReference type="Proteomes" id="UP000274756"/>
    </source>
</evidence>
<dbReference type="SUPFAM" id="SSF55811">
    <property type="entry name" value="Nudix"/>
    <property type="match status" value="1"/>
</dbReference>
<dbReference type="InterPro" id="IPR000086">
    <property type="entry name" value="NUDIX_hydrolase_dom"/>
</dbReference>
<evidence type="ECO:0000256" key="2">
    <source>
        <dbReference type="ARBA" id="ARBA00018911"/>
    </source>
</evidence>
<dbReference type="EMBL" id="UYYG01001150">
    <property type="protein sequence ID" value="VDN54644.1"/>
    <property type="molecule type" value="Genomic_DNA"/>
</dbReference>
<keyword evidence="3" id="KW-0547">Nucleotide-binding</keyword>
<dbReference type="STRING" id="318479.A0A0N4U106"/>
<feature type="domain" description="Nudix hydrolase" evidence="6">
    <location>
        <begin position="2"/>
        <end position="141"/>
    </location>
</feature>
<dbReference type="PROSITE" id="PS51462">
    <property type="entry name" value="NUDIX"/>
    <property type="match status" value="1"/>
</dbReference>
<protein>
    <recommendedName>
        <fullName evidence="2">Bis(5'-nucleosyl)-tetraphosphatase [asymmetrical]</fullName>
    </recommendedName>
    <alternativeName>
        <fullName evidence="5">Diadenosine 5',5'''-P1,P4-tetraphosphate asymmetrical hydrolase</fullName>
    </alternativeName>
</protein>
<accession>A0A0N4U106</accession>
<evidence type="ECO:0000256" key="1">
    <source>
        <dbReference type="ARBA" id="ARBA00005582"/>
    </source>
</evidence>
<evidence type="ECO:0000256" key="3">
    <source>
        <dbReference type="ARBA" id="ARBA00022741"/>
    </source>
</evidence>